<name>A0A0D0DYK6_9AGAM</name>
<reference evidence="1 2" key="1">
    <citation type="submission" date="2014-04" db="EMBL/GenBank/DDBJ databases">
        <authorList>
            <consortium name="DOE Joint Genome Institute"/>
            <person name="Kuo A."/>
            <person name="Kohler A."/>
            <person name="Jargeat P."/>
            <person name="Nagy L.G."/>
            <person name="Floudas D."/>
            <person name="Copeland A."/>
            <person name="Barry K.W."/>
            <person name="Cichocki N."/>
            <person name="Veneault-Fourrey C."/>
            <person name="LaButti K."/>
            <person name="Lindquist E.A."/>
            <person name="Lipzen A."/>
            <person name="Lundell T."/>
            <person name="Morin E."/>
            <person name="Murat C."/>
            <person name="Sun H."/>
            <person name="Tunlid A."/>
            <person name="Henrissat B."/>
            <person name="Grigoriev I.V."/>
            <person name="Hibbett D.S."/>
            <person name="Martin F."/>
            <person name="Nordberg H.P."/>
            <person name="Cantor M.N."/>
            <person name="Hua S.X."/>
        </authorList>
    </citation>
    <scope>NUCLEOTIDE SEQUENCE [LARGE SCALE GENOMIC DNA]</scope>
    <source>
        <strain evidence="1 2">Ve08.2h10</strain>
    </source>
</reference>
<accession>A0A0D0DYK6</accession>
<proteinExistence type="predicted"/>
<gene>
    <name evidence="1" type="ORF">PAXRUDRAFT_390828</name>
</gene>
<keyword evidence="2" id="KW-1185">Reference proteome</keyword>
<dbReference type="Proteomes" id="UP000054538">
    <property type="component" value="Unassembled WGS sequence"/>
</dbReference>
<dbReference type="OrthoDB" id="3168860at2759"/>
<dbReference type="AlphaFoldDB" id="A0A0D0DYK6"/>
<dbReference type="EMBL" id="KN825048">
    <property type="protein sequence ID" value="KIK95331.1"/>
    <property type="molecule type" value="Genomic_DNA"/>
</dbReference>
<dbReference type="HOGENOM" id="CLU_132776_0_0_1"/>
<reference evidence="2" key="2">
    <citation type="submission" date="2015-01" db="EMBL/GenBank/DDBJ databases">
        <title>Evolutionary Origins and Diversification of the Mycorrhizal Mutualists.</title>
        <authorList>
            <consortium name="DOE Joint Genome Institute"/>
            <consortium name="Mycorrhizal Genomics Consortium"/>
            <person name="Kohler A."/>
            <person name="Kuo A."/>
            <person name="Nagy L.G."/>
            <person name="Floudas D."/>
            <person name="Copeland A."/>
            <person name="Barry K.W."/>
            <person name="Cichocki N."/>
            <person name="Veneault-Fourrey C."/>
            <person name="LaButti K."/>
            <person name="Lindquist E.A."/>
            <person name="Lipzen A."/>
            <person name="Lundell T."/>
            <person name="Morin E."/>
            <person name="Murat C."/>
            <person name="Riley R."/>
            <person name="Ohm R."/>
            <person name="Sun H."/>
            <person name="Tunlid A."/>
            <person name="Henrissat B."/>
            <person name="Grigoriev I.V."/>
            <person name="Hibbett D.S."/>
            <person name="Martin F."/>
        </authorList>
    </citation>
    <scope>NUCLEOTIDE SEQUENCE [LARGE SCALE GENOMIC DNA]</scope>
    <source>
        <strain evidence="2">Ve08.2h10</strain>
    </source>
</reference>
<dbReference type="InParanoid" id="A0A0D0DYK6"/>
<organism evidence="1 2">
    <name type="scientific">Paxillus rubicundulus Ve08.2h10</name>
    <dbReference type="NCBI Taxonomy" id="930991"/>
    <lineage>
        <taxon>Eukaryota</taxon>
        <taxon>Fungi</taxon>
        <taxon>Dikarya</taxon>
        <taxon>Basidiomycota</taxon>
        <taxon>Agaricomycotina</taxon>
        <taxon>Agaricomycetes</taxon>
        <taxon>Agaricomycetidae</taxon>
        <taxon>Boletales</taxon>
        <taxon>Paxilineae</taxon>
        <taxon>Paxillaceae</taxon>
        <taxon>Paxillus</taxon>
    </lineage>
</organism>
<evidence type="ECO:0000313" key="1">
    <source>
        <dbReference type="EMBL" id="KIK95331.1"/>
    </source>
</evidence>
<protein>
    <submittedName>
        <fullName evidence="1">Uncharacterized protein</fullName>
    </submittedName>
</protein>
<sequence>MAGAYVLLQFGSDPFSHRFEDLESRPAFTVKTVHVTPNSVVQVAREAEWSQQHRDIMGPCNAYLYFGPSMSRGFLVYGNGTEVAMANHIRQKKDASTSRYFTTQHGKEMKWRVSPQKMECVDGRTTIATWELSQPEDIFCARLTIKHAGLSVVTEILTTLALNRMAMALGWQT</sequence>
<evidence type="ECO:0000313" key="2">
    <source>
        <dbReference type="Proteomes" id="UP000054538"/>
    </source>
</evidence>